<accession>A0ABW3MRA5</accession>
<evidence type="ECO:0000259" key="2">
    <source>
        <dbReference type="Pfam" id="PF00501"/>
    </source>
</evidence>
<dbReference type="PANTHER" id="PTHR22754:SF32">
    <property type="entry name" value="DISCO-INTERACTING PROTEIN 2"/>
    <property type="match status" value="1"/>
</dbReference>
<evidence type="ECO:0000256" key="1">
    <source>
        <dbReference type="ARBA" id="ARBA00006432"/>
    </source>
</evidence>
<dbReference type="Pfam" id="PF00501">
    <property type="entry name" value="AMP-binding"/>
    <property type="match status" value="1"/>
</dbReference>
<comment type="caution">
    <text evidence="3">The sequence shown here is derived from an EMBL/GenBank/DDBJ whole genome shotgun (WGS) entry which is preliminary data.</text>
</comment>
<evidence type="ECO:0000313" key="4">
    <source>
        <dbReference type="Proteomes" id="UP001597045"/>
    </source>
</evidence>
<dbReference type="EMBL" id="JBHTIS010004492">
    <property type="protein sequence ID" value="MFD1052522.1"/>
    <property type="molecule type" value="Genomic_DNA"/>
</dbReference>
<dbReference type="SUPFAM" id="SSF56801">
    <property type="entry name" value="Acetyl-CoA synthetase-like"/>
    <property type="match status" value="1"/>
</dbReference>
<evidence type="ECO:0000313" key="3">
    <source>
        <dbReference type="EMBL" id="MFD1052522.1"/>
    </source>
</evidence>
<dbReference type="InterPro" id="IPR042099">
    <property type="entry name" value="ANL_N_sf"/>
</dbReference>
<keyword evidence="4" id="KW-1185">Reference proteome</keyword>
<sequence length="166" mass="18286">MDLATGQVADWAPTGPNDPVINLLTSGSTGVPKCVQHRNHSISARTWATARANGFDEHEVSLNWMPLDHVGGMVMFNVRDVFLGCEHVNATTEAFVARPLSWLDWTERYRATNTWAPNFAFALVNDQAEAIAAGSWDLSTLRNICNAGEAVVSRTAHRFLELLTPH</sequence>
<proteinExistence type="inferred from homology"/>
<dbReference type="PANTHER" id="PTHR22754">
    <property type="entry name" value="DISCO-INTERACTING PROTEIN 2 DIP2 -RELATED"/>
    <property type="match status" value="1"/>
</dbReference>
<name>A0ABW3MRA5_9PSEU</name>
<feature type="domain" description="AMP-dependent synthetase/ligase" evidence="2">
    <location>
        <begin position="13"/>
        <end position="163"/>
    </location>
</feature>
<organism evidence="3 4">
    <name type="scientific">Kibdelosporangium lantanae</name>
    <dbReference type="NCBI Taxonomy" id="1497396"/>
    <lineage>
        <taxon>Bacteria</taxon>
        <taxon>Bacillati</taxon>
        <taxon>Actinomycetota</taxon>
        <taxon>Actinomycetes</taxon>
        <taxon>Pseudonocardiales</taxon>
        <taxon>Pseudonocardiaceae</taxon>
        <taxon>Kibdelosporangium</taxon>
    </lineage>
</organism>
<comment type="similarity">
    <text evidence="1">Belongs to the ATP-dependent AMP-binding enzyme family.</text>
</comment>
<protein>
    <submittedName>
        <fullName evidence="3">AMP-binding protein</fullName>
    </submittedName>
</protein>
<gene>
    <name evidence="3" type="ORF">ACFQ1S_46490</name>
</gene>
<dbReference type="InterPro" id="IPR000873">
    <property type="entry name" value="AMP-dep_synth/lig_dom"/>
</dbReference>
<dbReference type="Proteomes" id="UP001597045">
    <property type="component" value="Unassembled WGS sequence"/>
</dbReference>
<feature type="non-terminal residue" evidence="3">
    <location>
        <position position="166"/>
    </location>
</feature>
<reference evidence="4" key="1">
    <citation type="journal article" date="2019" name="Int. J. Syst. Evol. Microbiol.">
        <title>The Global Catalogue of Microorganisms (GCM) 10K type strain sequencing project: providing services to taxonomists for standard genome sequencing and annotation.</title>
        <authorList>
            <consortium name="The Broad Institute Genomics Platform"/>
            <consortium name="The Broad Institute Genome Sequencing Center for Infectious Disease"/>
            <person name="Wu L."/>
            <person name="Ma J."/>
        </authorList>
    </citation>
    <scope>NUCLEOTIDE SEQUENCE [LARGE SCALE GENOMIC DNA]</scope>
    <source>
        <strain evidence="4">JCM 31486</strain>
    </source>
</reference>
<dbReference type="Gene3D" id="3.40.50.12780">
    <property type="entry name" value="N-terminal domain of ligase-like"/>
    <property type="match status" value="1"/>
</dbReference>